<gene>
    <name evidence="2" type="ORF">QYM36_011165</name>
    <name evidence="1" type="ORF">QYM36_017703</name>
</gene>
<proteinExistence type="predicted"/>
<dbReference type="AlphaFoldDB" id="A0AA88HEG9"/>
<dbReference type="Proteomes" id="UP001187531">
    <property type="component" value="Unassembled WGS sequence"/>
</dbReference>
<name>A0AA88HEG9_ARTSF</name>
<keyword evidence="3" id="KW-1185">Reference proteome</keyword>
<sequence length="149" mass="17274">MDLKNPFENIHSAAPKVQQPVLKKRNPADQCSPFRCITVPRVLFERFVLLIVFEIYVSCYLRDSLFGFECGKDQDYAHYLAANLLLNVNENNYFLYFAGLDMDGAFYSEVHAHILLMAHKHGLYAIFIQCDMNKMLNVKVKFACFVSYD</sequence>
<organism evidence="1 3">
    <name type="scientific">Artemia franciscana</name>
    <name type="common">Brine shrimp</name>
    <name type="synonym">Artemia sanfranciscana</name>
    <dbReference type="NCBI Taxonomy" id="6661"/>
    <lineage>
        <taxon>Eukaryota</taxon>
        <taxon>Metazoa</taxon>
        <taxon>Ecdysozoa</taxon>
        <taxon>Arthropoda</taxon>
        <taxon>Crustacea</taxon>
        <taxon>Branchiopoda</taxon>
        <taxon>Anostraca</taxon>
        <taxon>Artemiidae</taxon>
        <taxon>Artemia</taxon>
    </lineage>
</organism>
<protein>
    <submittedName>
        <fullName evidence="1">Uncharacterized protein</fullName>
    </submittedName>
</protein>
<evidence type="ECO:0000313" key="2">
    <source>
        <dbReference type="EMBL" id="KAK2712387.1"/>
    </source>
</evidence>
<accession>A0AA88HEG9</accession>
<evidence type="ECO:0000313" key="3">
    <source>
        <dbReference type="Proteomes" id="UP001187531"/>
    </source>
</evidence>
<comment type="caution">
    <text evidence="1">The sequence shown here is derived from an EMBL/GenBank/DDBJ whole genome shotgun (WGS) entry which is preliminary data.</text>
</comment>
<reference evidence="1" key="1">
    <citation type="submission" date="2023-07" db="EMBL/GenBank/DDBJ databases">
        <title>Chromosome-level genome assembly of Artemia franciscana.</title>
        <authorList>
            <person name="Jo E."/>
        </authorList>
    </citation>
    <scope>NUCLEOTIDE SEQUENCE</scope>
    <source>
        <tissue evidence="1">Whole body</tissue>
    </source>
</reference>
<evidence type="ECO:0000313" key="1">
    <source>
        <dbReference type="EMBL" id="KAK2703952.1"/>
    </source>
</evidence>
<dbReference type="EMBL" id="JAVRJZ010000054">
    <property type="protein sequence ID" value="KAK2703952.1"/>
    <property type="molecule type" value="Genomic_DNA"/>
</dbReference>
<dbReference type="EMBL" id="JAVRJZ010000015">
    <property type="protein sequence ID" value="KAK2712387.1"/>
    <property type="molecule type" value="Genomic_DNA"/>
</dbReference>